<evidence type="ECO:0000259" key="2">
    <source>
        <dbReference type="Pfam" id="PF00156"/>
    </source>
</evidence>
<dbReference type="GeneID" id="92859636"/>
<organism evidence="5 6">
    <name type="scientific">Bacillus licheniformis</name>
    <dbReference type="NCBI Taxonomy" id="1402"/>
    <lineage>
        <taxon>Bacteria</taxon>
        <taxon>Bacillati</taxon>
        <taxon>Bacillota</taxon>
        <taxon>Bacilli</taxon>
        <taxon>Bacillales</taxon>
        <taxon>Bacillaceae</taxon>
        <taxon>Bacillus</taxon>
    </lineage>
</organism>
<sequence>MKTRFAQAIEEGGNKLNCLICAAPLLHSLSWHSFFFLRSEEKICRECKENFIEIKGTVCPKCGRPQGSEELCGDCAKWEANPLTRSLLRQNRSVYLYNTFMKEVLARFKFRGDAELVFAFAPSFISAFQQYFRRSPSVLVPIPLSEERKAERGFNQAERLASLLQIPVIHPLIRIENEKQSKKSRKERIKPKTVFRTEKGSVKNLDVILIDDLYTTGATLHHAADCLMTSGEAKSVSSYTLIRS</sequence>
<dbReference type="Pfam" id="PF00156">
    <property type="entry name" value="Pribosyltran"/>
    <property type="match status" value="1"/>
</dbReference>
<dbReference type="PANTHER" id="PTHR47505">
    <property type="entry name" value="DNA UTILIZATION PROTEIN YHGH"/>
    <property type="match status" value="1"/>
</dbReference>
<dbReference type="PANTHER" id="PTHR47505:SF1">
    <property type="entry name" value="DNA UTILIZATION PROTEIN YHGH"/>
    <property type="match status" value="1"/>
</dbReference>
<dbReference type="InterPro" id="IPR044005">
    <property type="entry name" value="DZR_2"/>
</dbReference>
<name>A0A415J866_BACLI</name>
<protein>
    <submittedName>
        <fullName evidence="4">Amidophosphoribosyltransferase</fullName>
    </submittedName>
</protein>
<evidence type="ECO:0000313" key="7">
    <source>
        <dbReference type="Proteomes" id="UP000595038"/>
    </source>
</evidence>
<dbReference type="RefSeq" id="WP_011198352.1">
    <property type="nucleotide sequence ID" value="NZ_BEXU01000043.1"/>
</dbReference>
<gene>
    <name evidence="5" type="ORF">CHCC16736_3952</name>
    <name evidence="4" type="ORF">I6G80_06265</name>
</gene>
<dbReference type="EMBL" id="NILC01000004">
    <property type="protein sequence ID" value="TWL33140.1"/>
    <property type="molecule type" value="Genomic_DNA"/>
</dbReference>
<proteinExistence type="inferred from homology"/>
<evidence type="ECO:0000313" key="5">
    <source>
        <dbReference type="EMBL" id="TWL33140.1"/>
    </source>
</evidence>
<accession>A0A415J866</accession>
<dbReference type="AlphaFoldDB" id="A0A415J866"/>
<feature type="domain" description="Double zinc ribbon" evidence="3">
    <location>
        <begin position="18"/>
        <end position="76"/>
    </location>
</feature>
<comment type="similarity">
    <text evidence="1">Belongs to the ComF/GntX family.</text>
</comment>
<evidence type="ECO:0000313" key="6">
    <source>
        <dbReference type="Proteomes" id="UP000435910"/>
    </source>
</evidence>
<dbReference type="EMBL" id="CP065647">
    <property type="protein sequence ID" value="QPR73866.1"/>
    <property type="molecule type" value="Genomic_DNA"/>
</dbReference>
<dbReference type="InterPro" id="IPR051910">
    <property type="entry name" value="ComF/GntX_DNA_util-trans"/>
</dbReference>
<dbReference type="Gene3D" id="3.40.50.2020">
    <property type="match status" value="1"/>
</dbReference>
<dbReference type="Pfam" id="PF18912">
    <property type="entry name" value="DZR_2"/>
    <property type="match status" value="1"/>
</dbReference>
<evidence type="ECO:0000259" key="3">
    <source>
        <dbReference type="Pfam" id="PF18912"/>
    </source>
</evidence>
<dbReference type="CDD" id="cd06223">
    <property type="entry name" value="PRTases_typeI"/>
    <property type="match status" value="1"/>
</dbReference>
<dbReference type="Proteomes" id="UP000435910">
    <property type="component" value="Unassembled WGS sequence"/>
</dbReference>
<reference evidence="4 7" key="2">
    <citation type="submission" date="2020-12" db="EMBL/GenBank/DDBJ databases">
        <title>FDA dAtabase for Regulatory Grade micrObial Sequences (FDA-ARGOS): Supporting development and validation of Infectious Disease Dx tests.</title>
        <authorList>
            <person name="Nelson B."/>
            <person name="Plummer A."/>
            <person name="Tallon L."/>
            <person name="Sadzewicz L."/>
            <person name="Zhao X."/>
            <person name="Boylan J."/>
            <person name="Ott S."/>
            <person name="Bowen H."/>
            <person name="Vavikolanu K."/>
            <person name="Mehta A."/>
            <person name="Aluvathingal J."/>
            <person name="Nadendla S."/>
            <person name="Myers T."/>
            <person name="Yan Y."/>
            <person name="Sichtig H."/>
        </authorList>
    </citation>
    <scope>NUCLEOTIDE SEQUENCE [LARGE SCALE GENOMIC DNA]</scope>
    <source>
        <strain evidence="4 7">FDAARGOS_923</strain>
    </source>
</reference>
<dbReference type="InterPro" id="IPR000836">
    <property type="entry name" value="PRTase_dom"/>
</dbReference>
<reference evidence="5 6" key="1">
    <citation type="submission" date="2019-06" db="EMBL/GenBank/DDBJ databases">
        <title>Genome sequence analysis of &gt;100 Bacillus licheniformis strains suggests intrinsic resistance to this species.</title>
        <authorList>
            <person name="Wels M."/>
            <person name="Siezen R.J."/>
            <person name="Johansen E."/>
            <person name="Stuer-Lauridsen B."/>
            <person name="Bjerre K."/>
            <person name="Nielsen B.K.K."/>
        </authorList>
    </citation>
    <scope>NUCLEOTIDE SEQUENCE [LARGE SCALE GENOMIC DNA]</scope>
    <source>
        <strain evidence="5 6">BAC-16736</strain>
    </source>
</reference>
<feature type="domain" description="Phosphoribosyltransferase" evidence="2">
    <location>
        <begin position="151"/>
        <end position="243"/>
    </location>
</feature>
<dbReference type="InterPro" id="IPR029057">
    <property type="entry name" value="PRTase-like"/>
</dbReference>
<evidence type="ECO:0000313" key="4">
    <source>
        <dbReference type="EMBL" id="QPR73866.1"/>
    </source>
</evidence>
<dbReference type="OMA" id="WKFRGDY"/>
<evidence type="ECO:0000256" key="1">
    <source>
        <dbReference type="ARBA" id="ARBA00008007"/>
    </source>
</evidence>
<dbReference type="Proteomes" id="UP000595038">
    <property type="component" value="Chromosome"/>
</dbReference>
<dbReference type="SUPFAM" id="SSF53271">
    <property type="entry name" value="PRTase-like"/>
    <property type="match status" value="1"/>
</dbReference>